<feature type="compositionally biased region" description="Low complexity" evidence="3">
    <location>
        <begin position="1"/>
        <end position="15"/>
    </location>
</feature>
<accession>A0ABN2JLP4</accession>
<keyword evidence="6" id="KW-1185">Reference proteome</keyword>
<dbReference type="PROSITE" id="PS51462">
    <property type="entry name" value="NUDIX"/>
    <property type="match status" value="1"/>
</dbReference>
<organism evidence="5 6">
    <name type="scientific">Isoptericola hypogeus</name>
    <dbReference type="NCBI Taxonomy" id="300179"/>
    <lineage>
        <taxon>Bacteria</taxon>
        <taxon>Bacillati</taxon>
        <taxon>Actinomycetota</taxon>
        <taxon>Actinomycetes</taxon>
        <taxon>Micrococcales</taxon>
        <taxon>Promicromonosporaceae</taxon>
        <taxon>Isoptericola</taxon>
    </lineage>
</organism>
<evidence type="ECO:0000256" key="2">
    <source>
        <dbReference type="ARBA" id="ARBA00022801"/>
    </source>
</evidence>
<evidence type="ECO:0000256" key="1">
    <source>
        <dbReference type="ARBA" id="ARBA00001946"/>
    </source>
</evidence>
<evidence type="ECO:0000313" key="6">
    <source>
        <dbReference type="Proteomes" id="UP001501138"/>
    </source>
</evidence>
<sequence>MTGAGTRTTRTTPPADGGAEPTTLHIVAAVIVRDDGRALLVRKHGTTSFMQVGGKIEPGEDPVAALVRECAEEIGLEVYPETVRPLGRRAAVAANEPDHVVDAHVFAVDLPHAFDLRVQAELAEHAWVDPAAPVAAHPVAPLSVDLLADVAAAR</sequence>
<dbReference type="PANTHER" id="PTHR43046:SF2">
    <property type="entry name" value="8-OXO-DGTP DIPHOSPHATASE-RELATED"/>
    <property type="match status" value="1"/>
</dbReference>
<comment type="caution">
    <text evidence="5">The sequence shown here is derived from an EMBL/GenBank/DDBJ whole genome shotgun (WGS) entry which is preliminary data.</text>
</comment>
<reference evidence="5 6" key="1">
    <citation type="journal article" date="2019" name="Int. J. Syst. Evol. Microbiol.">
        <title>The Global Catalogue of Microorganisms (GCM) 10K type strain sequencing project: providing services to taxonomists for standard genome sequencing and annotation.</title>
        <authorList>
            <consortium name="The Broad Institute Genomics Platform"/>
            <consortium name="The Broad Institute Genome Sequencing Center for Infectious Disease"/>
            <person name="Wu L."/>
            <person name="Ma J."/>
        </authorList>
    </citation>
    <scope>NUCLEOTIDE SEQUENCE [LARGE SCALE GENOMIC DNA]</scope>
    <source>
        <strain evidence="5 6">JCM 15589</strain>
    </source>
</reference>
<feature type="region of interest" description="Disordered" evidence="3">
    <location>
        <begin position="1"/>
        <end position="20"/>
    </location>
</feature>
<comment type="cofactor">
    <cofactor evidence="1">
        <name>Mg(2+)</name>
        <dbReference type="ChEBI" id="CHEBI:18420"/>
    </cofactor>
</comment>
<dbReference type="Gene3D" id="3.90.79.10">
    <property type="entry name" value="Nucleoside Triphosphate Pyrophosphohydrolase"/>
    <property type="match status" value="1"/>
</dbReference>
<gene>
    <name evidence="5" type="ORF">GCM10009809_26320</name>
</gene>
<name>A0ABN2JLP4_9MICO</name>
<dbReference type="PANTHER" id="PTHR43046">
    <property type="entry name" value="GDP-MANNOSE MANNOSYL HYDROLASE"/>
    <property type="match status" value="1"/>
</dbReference>
<dbReference type="Proteomes" id="UP001501138">
    <property type="component" value="Unassembled WGS sequence"/>
</dbReference>
<dbReference type="Pfam" id="PF00293">
    <property type="entry name" value="NUDIX"/>
    <property type="match status" value="1"/>
</dbReference>
<keyword evidence="2" id="KW-0378">Hydrolase</keyword>
<dbReference type="InterPro" id="IPR000086">
    <property type="entry name" value="NUDIX_hydrolase_dom"/>
</dbReference>
<dbReference type="InterPro" id="IPR015797">
    <property type="entry name" value="NUDIX_hydrolase-like_dom_sf"/>
</dbReference>
<dbReference type="SUPFAM" id="SSF55811">
    <property type="entry name" value="Nudix"/>
    <property type="match status" value="1"/>
</dbReference>
<dbReference type="EMBL" id="BAAAPM010000005">
    <property type="protein sequence ID" value="GAA1729457.1"/>
    <property type="molecule type" value="Genomic_DNA"/>
</dbReference>
<proteinExistence type="predicted"/>
<evidence type="ECO:0000259" key="4">
    <source>
        <dbReference type="PROSITE" id="PS51462"/>
    </source>
</evidence>
<dbReference type="CDD" id="cd04690">
    <property type="entry name" value="NUDIX_Hydrolase"/>
    <property type="match status" value="1"/>
</dbReference>
<protein>
    <recommendedName>
        <fullName evidence="4">Nudix hydrolase domain-containing protein</fullName>
    </recommendedName>
</protein>
<feature type="domain" description="Nudix hydrolase" evidence="4">
    <location>
        <begin position="23"/>
        <end position="152"/>
    </location>
</feature>
<evidence type="ECO:0000313" key="5">
    <source>
        <dbReference type="EMBL" id="GAA1729457.1"/>
    </source>
</evidence>
<evidence type="ECO:0000256" key="3">
    <source>
        <dbReference type="SAM" id="MobiDB-lite"/>
    </source>
</evidence>